<evidence type="ECO:0000256" key="1">
    <source>
        <dbReference type="SAM" id="MobiDB-lite"/>
    </source>
</evidence>
<feature type="compositionally biased region" description="Pro residues" evidence="1">
    <location>
        <begin position="269"/>
        <end position="282"/>
    </location>
</feature>
<sequence>MSTTERPMPDFADALERHLRAAAQATVVRPTAPAAVHGRRRAHDGRPRVLAGRRGLRRPFAAAGSLALVALVLVLVLALGGSGPGTSRAFGAPLVLRTPLVPLPEGSRPGISAEIFIGPDSGRITKGHRISTAAGPAFLYGDERGRCLTAPVPGVPRPEVNRGVTCVRGASFRRSGIAGWIGDEDRATYIAAVPQGVRNPTVSYSGGPPRELVPSDIGVIVVRTTEPAVVTRYDVDGRATRDALAQSGTGPDEAARPTRRGTPVRPGAGTPPTPAAPAPVVP</sequence>
<dbReference type="AlphaFoldDB" id="A0A6J7GCM0"/>
<feature type="region of interest" description="Disordered" evidence="1">
    <location>
        <begin position="240"/>
        <end position="282"/>
    </location>
</feature>
<feature type="transmembrane region" description="Helical" evidence="2">
    <location>
        <begin position="60"/>
        <end position="80"/>
    </location>
</feature>
<name>A0A6J7GCM0_9ZZZZ</name>
<reference evidence="3" key="1">
    <citation type="submission" date="2020-05" db="EMBL/GenBank/DDBJ databases">
        <authorList>
            <person name="Chiriac C."/>
            <person name="Salcher M."/>
            <person name="Ghai R."/>
            <person name="Kavagutti S V."/>
        </authorList>
    </citation>
    <scope>NUCLEOTIDE SEQUENCE</scope>
</reference>
<dbReference type="EMBL" id="CAFBMK010000020">
    <property type="protein sequence ID" value="CAB4901109.1"/>
    <property type="molecule type" value="Genomic_DNA"/>
</dbReference>
<keyword evidence="2" id="KW-1133">Transmembrane helix</keyword>
<gene>
    <name evidence="3" type="ORF">UFOPK3564_00577</name>
</gene>
<evidence type="ECO:0000256" key="2">
    <source>
        <dbReference type="SAM" id="Phobius"/>
    </source>
</evidence>
<proteinExistence type="predicted"/>
<protein>
    <submittedName>
        <fullName evidence="3">Unannotated protein</fullName>
    </submittedName>
</protein>
<accession>A0A6J7GCM0</accession>
<organism evidence="3">
    <name type="scientific">freshwater metagenome</name>
    <dbReference type="NCBI Taxonomy" id="449393"/>
    <lineage>
        <taxon>unclassified sequences</taxon>
        <taxon>metagenomes</taxon>
        <taxon>ecological metagenomes</taxon>
    </lineage>
</organism>
<keyword evidence="2" id="KW-0812">Transmembrane</keyword>
<evidence type="ECO:0000313" key="3">
    <source>
        <dbReference type="EMBL" id="CAB4901109.1"/>
    </source>
</evidence>
<keyword evidence="2" id="KW-0472">Membrane</keyword>